<keyword evidence="4" id="KW-1185">Reference proteome</keyword>
<organism evidence="3 4">
    <name type="scientific">Arachis hypogaea</name>
    <name type="common">Peanut</name>
    <dbReference type="NCBI Taxonomy" id="3818"/>
    <lineage>
        <taxon>Eukaryota</taxon>
        <taxon>Viridiplantae</taxon>
        <taxon>Streptophyta</taxon>
        <taxon>Embryophyta</taxon>
        <taxon>Tracheophyta</taxon>
        <taxon>Spermatophyta</taxon>
        <taxon>Magnoliopsida</taxon>
        <taxon>eudicotyledons</taxon>
        <taxon>Gunneridae</taxon>
        <taxon>Pentapetalae</taxon>
        <taxon>rosids</taxon>
        <taxon>fabids</taxon>
        <taxon>Fabales</taxon>
        <taxon>Fabaceae</taxon>
        <taxon>Papilionoideae</taxon>
        <taxon>50 kb inversion clade</taxon>
        <taxon>dalbergioids sensu lato</taxon>
        <taxon>Dalbergieae</taxon>
        <taxon>Pterocarpus clade</taxon>
        <taxon>Arachis</taxon>
    </lineage>
</organism>
<dbReference type="PANTHER" id="PTHR47718">
    <property type="entry name" value="OS01G0519700 PROTEIN"/>
    <property type="match status" value="1"/>
</dbReference>
<accession>A0A444X5U4</accession>
<dbReference type="AlphaFoldDB" id="A0A444X5U4"/>
<proteinExistence type="predicted"/>
<evidence type="ECO:0000313" key="4">
    <source>
        <dbReference type="Proteomes" id="UP000289738"/>
    </source>
</evidence>
<gene>
    <name evidence="3" type="ORF">Ahy_B10g104514</name>
</gene>
<feature type="domain" description="FAR1" evidence="1">
    <location>
        <begin position="93"/>
        <end position="135"/>
    </location>
</feature>
<dbReference type="Pfam" id="PF03101">
    <property type="entry name" value="FAR1"/>
    <property type="match status" value="1"/>
</dbReference>
<evidence type="ECO:0000313" key="3">
    <source>
        <dbReference type="EMBL" id="RYQ85029.1"/>
    </source>
</evidence>
<name>A0A444X5U4_ARAHY</name>
<evidence type="ECO:0000259" key="2">
    <source>
        <dbReference type="Pfam" id="PF10551"/>
    </source>
</evidence>
<dbReference type="STRING" id="3818.A0A444X5U4"/>
<dbReference type="PANTHER" id="PTHR47718:SF15">
    <property type="entry name" value="PROTEIN FAR1-RELATED SEQUENCE 5-LIKE"/>
    <property type="match status" value="1"/>
</dbReference>
<dbReference type="Pfam" id="PF10551">
    <property type="entry name" value="MULE"/>
    <property type="match status" value="1"/>
</dbReference>
<feature type="domain" description="MULE transposase" evidence="2">
    <location>
        <begin position="252"/>
        <end position="301"/>
    </location>
</feature>
<dbReference type="Proteomes" id="UP000289738">
    <property type="component" value="Chromosome B10"/>
</dbReference>
<evidence type="ECO:0000259" key="1">
    <source>
        <dbReference type="Pfam" id="PF03101"/>
    </source>
</evidence>
<dbReference type="InterPro" id="IPR018289">
    <property type="entry name" value="MULE_transposase_dom"/>
</dbReference>
<dbReference type="InterPro" id="IPR004330">
    <property type="entry name" value="FAR1_DNA_bnd_dom"/>
</dbReference>
<sequence>MDENDTNAEPMFDDHGFNEGYNIDSLENIGMIEFWNIRDKDICHFHFSDVDITFVFTIDMQGQEVLVLGRAGLGRVMRAYLRFRPQNNYDIKNCKKKPMLETRCGCNAMMEIRLDAPGGHWFISYFSDEHNHPLLDPRLTGLLRGHRFMFEADIGHMINMKKGVGQIYQALAIQAGGYEYLSFTQMNMYNKIIKQRRQLPGDAYAALKYLEDQTTNDSSLYFNHHMDADGTLRNLFWCDGLNKVDYSLFGDVLAFDATYKKNKYMCPLVVFSGVNHHNQIIMFAGALICNEEKDTSRWLLLQ</sequence>
<reference evidence="3 4" key="1">
    <citation type="submission" date="2019-01" db="EMBL/GenBank/DDBJ databases">
        <title>Sequencing of cultivated peanut Arachis hypogaea provides insights into genome evolution and oil improvement.</title>
        <authorList>
            <person name="Chen X."/>
        </authorList>
    </citation>
    <scope>NUCLEOTIDE SEQUENCE [LARGE SCALE GENOMIC DNA]</scope>
    <source>
        <strain evidence="4">cv. Fuhuasheng</strain>
        <tissue evidence="3">Leaves</tissue>
    </source>
</reference>
<dbReference type="EMBL" id="SDMP01000020">
    <property type="protein sequence ID" value="RYQ85029.1"/>
    <property type="molecule type" value="Genomic_DNA"/>
</dbReference>
<protein>
    <submittedName>
        <fullName evidence="3">Uncharacterized protein</fullName>
    </submittedName>
</protein>
<comment type="caution">
    <text evidence="3">The sequence shown here is derived from an EMBL/GenBank/DDBJ whole genome shotgun (WGS) entry which is preliminary data.</text>
</comment>